<dbReference type="PANTHER" id="PTHR24421:SF10">
    <property type="entry name" value="NITRATE_NITRITE SENSOR PROTEIN NARQ"/>
    <property type="match status" value="1"/>
</dbReference>
<dbReference type="Gene3D" id="2.10.70.100">
    <property type="match status" value="1"/>
</dbReference>
<keyword evidence="15" id="KW-0902">Two-component regulatory system</keyword>
<dbReference type="SMART" id="SM00387">
    <property type="entry name" value="HATPase_c"/>
    <property type="match status" value="1"/>
</dbReference>
<dbReference type="InterPro" id="IPR005467">
    <property type="entry name" value="His_kinase_dom"/>
</dbReference>
<dbReference type="CDD" id="cd00130">
    <property type="entry name" value="PAS"/>
    <property type="match status" value="1"/>
</dbReference>
<dbReference type="GO" id="GO:0016020">
    <property type="term" value="C:membrane"/>
    <property type="evidence" value="ECO:0007669"/>
    <property type="project" value="InterPro"/>
</dbReference>
<dbReference type="SMART" id="SM00086">
    <property type="entry name" value="PAC"/>
    <property type="match status" value="2"/>
</dbReference>
<dbReference type="GO" id="GO:0046872">
    <property type="term" value="F:metal ion binding"/>
    <property type="evidence" value="ECO:0007669"/>
    <property type="project" value="UniProtKB-KW"/>
</dbReference>
<sequence>MENILPANVPASSSPATAWEQLKHRASAPPTSLAEAQELLTALLAQQEVLLEENRHLHTVQQTLATSEARLQAAEAIAHLGSYELDLRSGAVQFSAGMYQLFGETPQMGTPSVAWMDSRTHPDDVPTIRRILAQARRNRQPYWYSRRIRRPDGQWRNLVSHGRVVCDAAGTAIRLESVVEDQTEARDAAQELLTAKEQLQVSLDNSLYVVQAFKAVRDDNGHIVDFTWVYANKAWTDRYGEPVGKSLLTENPGVVVNGLFEQFVQVTHTGVPVDHEHYYSHEQFDGWFHQTLVKMGDGFVMHTEDINARKQAEQQLQTSRELLQATLDSSPSMVQVFEAVRDEQGEIVDFRWILNNQAAENIYGDVIGQLLLTQNPGVVAAGIFDTFKRVVETGCPDQSERYYAQEQFDGWFHQSTVKLHDGVATTTADITGRKEAEQQLRQNLQQLKQTEQVAQLGSWEYEPATDTLRWSAGMYRLFDLPVGTPVQLTTYLDYVLTEDRQLAQRLMHQLQHSPQAMEETVRINVRGGVTSLKIRATVLRNTAGQPVRVLGVDMDVSEVIRLEQENLRLRLEQQNQLLFAILDAQEEERHRIAESLHNGVGQLLYATKLNLHRVAHLLPAPEGALSAMVAKTEHLLGTAIAETRRVSHELIPILLKEYGLDKALKDFCSHFASSGIAFSCHGLTERLSPYLETAIYRIAQELINNIIKHAQATRARLEVTRDAHGLCIEAQDDGVGLVTRTPFTGIGLKIIEDRVTLLNGTLQLESALGQGTLITICIPLP</sequence>
<proteinExistence type="predicted"/>
<evidence type="ECO:0000256" key="11">
    <source>
        <dbReference type="ARBA" id="ARBA00022741"/>
    </source>
</evidence>
<dbReference type="Gene3D" id="1.20.5.1930">
    <property type="match status" value="1"/>
</dbReference>
<dbReference type="GO" id="GO:0005737">
    <property type="term" value="C:cytoplasm"/>
    <property type="evidence" value="ECO:0007669"/>
    <property type="project" value="UniProtKB-SubCell"/>
</dbReference>
<evidence type="ECO:0000256" key="17">
    <source>
        <dbReference type="ARBA" id="ARBA00024827"/>
    </source>
</evidence>
<organism evidence="20 21">
    <name type="scientific">Hymenobacter mucosus</name>
    <dbReference type="NCBI Taxonomy" id="1411120"/>
    <lineage>
        <taxon>Bacteria</taxon>
        <taxon>Pseudomonadati</taxon>
        <taxon>Bacteroidota</taxon>
        <taxon>Cytophagia</taxon>
        <taxon>Cytophagales</taxon>
        <taxon>Hymenobacteraceae</taxon>
        <taxon>Hymenobacter</taxon>
    </lineage>
</organism>
<dbReference type="Pfam" id="PF08447">
    <property type="entry name" value="PAS_3"/>
    <property type="match status" value="1"/>
</dbReference>
<dbReference type="InterPro" id="IPR004358">
    <property type="entry name" value="Sig_transdc_His_kin-like_C"/>
</dbReference>
<dbReference type="GO" id="GO:0046983">
    <property type="term" value="F:protein dimerization activity"/>
    <property type="evidence" value="ECO:0007669"/>
    <property type="project" value="InterPro"/>
</dbReference>
<dbReference type="InterPro" id="IPR001610">
    <property type="entry name" value="PAC"/>
</dbReference>
<dbReference type="EC" id="2.7.13.3" evidence="4"/>
<dbReference type="InterPro" id="IPR011712">
    <property type="entry name" value="Sig_transdc_His_kin_sub3_dim/P"/>
</dbReference>
<dbReference type="SUPFAM" id="SSF55874">
    <property type="entry name" value="ATPase domain of HSP90 chaperone/DNA topoisomerase II/histidine kinase"/>
    <property type="match status" value="1"/>
</dbReference>
<keyword evidence="7" id="KW-0963">Cytoplasm</keyword>
<dbReference type="AlphaFoldDB" id="A0A239APP4"/>
<evidence type="ECO:0000256" key="18">
    <source>
        <dbReference type="ARBA" id="ARBA00030800"/>
    </source>
</evidence>
<evidence type="ECO:0000256" key="3">
    <source>
        <dbReference type="ARBA" id="ARBA00004496"/>
    </source>
</evidence>
<dbReference type="InterPro" id="IPR036890">
    <property type="entry name" value="HATPase_C_sf"/>
</dbReference>
<comment type="cofactor">
    <cofactor evidence="2">
        <name>[4Fe-4S] cluster</name>
        <dbReference type="ChEBI" id="CHEBI:49883"/>
    </cofactor>
</comment>
<comment type="subcellular location">
    <subcellularLocation>
        <location evidence="3">Cytoplasm</location>
    </subcellularLocation>
</comment>
<dbReference type="Proteomes" id="UP000198310">
    <property type="component" value="Unassembled WGS sequence"/>
</dbReference>
<keyword evidence="13" id="KW-0067">ATP-binding</keyword>
<keyword evidence="9" id="KW-0808">Transferase</keyword>
<evidence type="ECO:0000256" key="16">
    <source>
        <dbReference type="ARBA" id="ARBA00023014"/>
    </source>
</evidence>
<evidence type="ECO:0000256" key="14">
    <source>
        <dbReference type="ARBA" id="ARBA00023004"/>
    </source>
</evidence>
<feature type="domain" description="Histidine kinase" evidence="19">
    <location>
        <begin position="695"/>
        <end position="781"/>
    </location>
</feature>
<dbReference type="Pfam" id="PF02518">
    <property type="entry name" value="HATPase_c"/>
    <property type="match status" value="1"/>
</dbReference>
<evidence type="ECO:0000256" key="1">
    <source>
        <dbReference type="ARBA" id="ARBA00000085"/>
    </source>
</evidence>
<keyword evidence="10" id="KW-0479">Metal-binding</keyword>
<evidence type="ECO:0000256" key="8">
    <source>
        <dbReference type="ARBA" id="ARBA00022553"/>
    </source>
</evidence>
<dbReference type="Gene3D" id="3.30.565.10">
    <property type="entry name" value="Histidine kinase-like ATPase, C-terminal domain"/>
    <property type="match status" value="1"/>
</dbReference>
<dbReference type="RefSeq" id="WP_089334107.1">
    <property type="nucleotide sequence ID" value="NZ_FZNS01000014.1"/>
</dbReference>
<evidence type="ECO:0000256" key="9">
    <source>
        <dbReference type="ARBA" id="ARBA00022679"/>
    </source>
</evidence>
<dbReference type="InterPro" id="IPR000014">
    <property type="entry name" value="PAS"/>
</dbReference>
<keyword evidence="11" id="KW-0547">Nucleotide-binding</keyword>
<keyword evidence="16" id="KW-0411">Iron-sulfur</keyword>
<keyword evidence="14" id="KW-0408">Iron</keyword>
<dbReference type="InterPro" id="IPR003594">
    <property type="entry name" value="HATPase_dom"/>
</dbReference>
<evidence type="ECO:0000256" key="5">
    <source>
        <dbReference type="ARBA" id="ARBA00017322"/>
    </source>
</evidence>
<name>A0A239APP4_9BACT</name>
<dbReference type="PRINTS" id="PR00344">
    <property type="entry name" value="BCTRLSENSOR"/>
</dbReference>
<comment type="function">
    <text evidence="17">Member of the two-component regulatory system NreB/NreC involved in the control of dissimilatory nitrate/nitrite reduction in response to oxygen. NreB functions as a direct oxygen sensor histidine kinase which is autophosphorylated, in the absence of oxygen, probably at the conserved histidine residue, and transfers its phosphate group probably to a conserved aspartate residue of NreC. NreB/NreC activates the expression of the nitrate (narGHJI) and nitrite (nir) reductase operons, as well as the putative nitrate transporter gene narT.</text>
</comment>
<evidence type="ECO:0000256" key="13">
    <source>
        <dbReference type="ARBA" id="ARBA00022840"/>
    </source>
</evidence>
<reference evidence="21" key="1">
    <citation type="submission" date="2017-06" db="EMBL/GenBank/DDBJ databases">
        <authorList>
            <person name="Varghese N."/>
            <person name="Submissions S."/>
        </authorList>
    </citation>
    <scope>NUCLEOTIDE SEQUENCE [LARGE SCALE GENOMIC DNA]</scope>
    <source>
        <strain evidence="21">DSM 28041</strain>
    </source>
</reference>
<dbReference type="GO" id="GO:0051539">
    <property type="term" value="F:4 iron, 4 sulfur cluster binding"/>
    <property type="evidence" value="ECO:0007669"/>
    <property type="project" value="UniProtKB-KW"/>
</dbReference>
<evidence type="ECO:0000256" key="4">
    <source>
        <dbReference type="ARBA" id="ARBA00012438"/>
    </source>
</evidence>
<evidence type="ECO:0000256" key="6">
    <source>
        <dbReference type="ARBA" id="ARBA00022485"/>
    </source>
</evidence>
<dbReference type="Gene3D" id="3.30.450.20">
    <property type="entry name" value="PAS domain"/>
    <property type="match status" value="4"/>
</dbReference>
<evidence type="ECO:0000313" key="20">
    <source>
        <dbReference type="EMBL" id="SNR96968.1"/>
    </source>
</evidence>
<dbReference type="InterPro" id="IPR050482">
    <property type="entry name" value="Sensor_HK_TwoCompSys"/>
</dbReference>
<accession>A0A239APP4</accession>
<evidence type="ECO:0000313" key="21">
    <source>
        <dbReference type="Proteomes" id="UP000198310"/>
    </source>
</evidence>
<dbReference type="EMBL" id="FZNS01000014">
    <property type="protein sequence ID" value="SNR96968.1"/>
    <property type="molecule type" value="Genomic_DNA"/>
</dbReference>
<comment type="catalytic activity">
    <reaction evidence="1">
        <text>ATP + protein L-histidine = ADP + protein N-phospho-L-histidine.</text>
        <dbReference type="EC" id="2.7.13.3"/>
    </reaction>
</comment>
<keyword evidence="12 20" id="KW-0418">Kinase</keyword>
<evidence type="ECO:0000256" key="12">
    <source>
        <dbReference type="ARBA" id="ARBA00022777"/>
    </source>
</evidence>
<keyword evidence="21" id="KW-1185">Reference proteome</keyword>
<dbReference type="PROSITE" id="PS50109">
    <property type="entry name" value="HIS_KIN"/>
    <property type="match status" value="1"/>
</dbReference>
<dbReference type="CDD" id="cd16917">
    <property type="entry name" value="HATPase_UhpB-NarQ-NarX-like"/>
    <property type="match status" value="1"/>
</dbReference>
<evidence type="ECO:0000256" key="15">
    <source>
        <dbReference type="ARBA" id="ARBA00023012"/>
    </source>
</evidence>
<keyword evidence="6" id="KW-0004">4Fe-4S</keyword>
<protein>
    <recommendedName>
        <fullName evidence="5">Oxygen sensor histidine kinase NreB</fullName>
        <ecNumber evidence="4">2.7.13.3</ecNumber>
    </recommendedName>
    <alternativeName>
        <fullName evidence="18">Nitrogen regulation protein B</fullName>
    </alternativeName>
</protein>
<dbReference type="GO" id="GO:0000155">
    <property type="term" value="F:phosphorelay sensor kinase activity"/>
    <property type="evidence" value="ECO:0007669"/>
    <property type="project" value="InterPro"/>
</dbReference>
<dbReference type="PANTHER" id="PTHR24421">
    <property type="entry name" value="NITRATE/NITRITE SENSOR PROTEIN NARX-RELATED"/>
    <property type="match status" value="1"/>
</dbReference>
<evidence type="ECO:0000256" key="7">
    <source>
        <dbReference type="ARBA" id="ARBA00022490"/>
    </source>
</evidence>
<evidence type="ECO:0000256" key="10">
    <source>
        <dbReference type="ARBA" id="ARBA00022723"/>
    </source>
</evidence>
<dbReference type="SUPFAM" id="SSF55785">
    <property type="entry name" value="PYP-like sensor domain (PAS domain)"/>
    <property type="match status" value="4"/>
</dbReference>
<dbReference type="InterPro" id="IPR035965">
    <property type="entry name" value="PAS-like_dom_sf"/>
</dbReference>
<keyword evidence="8" id="KW-0597">Phosphoprotein</keyword>
<dbReference type="GO" id="GO:0005524">
    <property type="term" value="F:ATP binding"/>
    <property type="evidence" value="ECO:0007669"/>
    <property type="project" value="UniProtKB-KW"/>
</dbReference>
<gene>
    <name evidence="20" type="ORF">SAMN06269173_1148</name>
</gene>
<dbReference type="Pfam" id="PF07730">
    <property type="entry name" value="HisKA_3"/>
    <property type="match status" value="1"/>
</dbReference>
<evidence type="ECO:0000259" key="19">
    <source>
        <dbReference type="PROSITE" id="PS50109"/>
    </source>
</evidence>
<dbReference type="InterPro" id="IPR013655">
    <property type="entry name" value="PAS_fold_3"/>
</dbReference>
<evidence type="ECO:0000256" key="2">
    <source>
        <dbReference type="ARBA" id="ARBA00001966"/>
    </source>
</evidence>